<keyword evidence="3" id="KW-0808">Transferase</keyword>
<sequence>MKRASFITLTFISAYSALQAAWAVDYPLPPEGSRLIGQNQTYTVQEGDKNLQAIARRFDTAAMLILEANNTIAPVPKPGTLITIPRRCYCRMRPGKALSSTSRSYGCIITRREKIAFRCIPSASVCRDWRLPSWTPG</sequence>
<dbReference type="PROSITE" id="PS51782">
    <property type="entry name" value="LYSM"/>
    <property type="match status" value="1"/>
</dbReference>
<dbReference type="SUPFAM" id="SSF54106">
    <property type="entry name" value="LysM domain"/>
    <property type="match status" value="1"/>
</dbReference>
<dbReference type="InterPro" id="IPR036779">
    <property type="entry name" value="LysM_dom_sf"/>
</dbReference>
<protein>
    <submittedName>
        <fullName evidence="3">Membrane protein</fullName>
        <ecNumber evidence="3">2.-.-.-</ecNumber>
    </submittedName>
</protein>
<accession>A0A447R551</accession>
<evidence type="ECO:0000259" key="2">
    <source>
        <dbReference type="PROSITE" id="PS51782"/>
    </source>
</evidence>
<dbReference type="Pfam" id="PF01476">
    <property type="entry name" value="LysM"/>
    <property type="match status" value="1"/>
</dbReference>
<feature type="signal peptide" evidence="1">
    <location>
        <begin position="1"/>
        <end position="20"/>
    </location>
</feature>
<evidence type="ECO:0000256" key="1">
    <source>
        <dbReference type="SAM" id="SignalP"/>
    </source>
</evidence>
<organism evidence="3 4">
    <name type="scientific">Salmonella enterica subsp. arizonae</name>
    <dbReference type="NCBI Taxonomy" id="59203"/>
    <lineage>
        <taxon>Bacteria</taxon>
        <taxon>Pseudomonadati</taxon>
        <taxon>Pseudomonadota</taxon>
        <taxon>Gammaproteobacteria</taxon>
        <taxon>Enterobacterales</taxon>
        <taxon>Enterobacteriaceae</taxon>
        <taxon>Salmonella</taxon>
    </lineage>
</organism>
<name>A0A447R551_SALER</name>
<feature type="chain" id="PRO_5019055843" evidence="1">
    <location>
        <begin position="21"/>
        <end position="137"/>
    </location>
</feature>
<dbReference type="Gene3D" id="3.10.350.10">
    <property type="entry name" value="LysM domain"/>
    <property type="match status" value="1"/>
</dbReference>
<dbReference type="SMART" id="SM00257">
    <property type="entry name" value="LysM"/>
    <property type="match status" value="1"/>
</dbReference>
<reference evidence="3 4" key="1">
    <citation type="submission" date="2018-12" db="EMBL/GenBank/DDBJ databases">
        <authorList>
            <consortium name="Pathogen Informatics"/>
        </authorList>
    </citation>
    <scope>NUCLEOTIDE SEQUENCE [LARGE SCALE GENOMIC DNA]</scope>
    <source>
        <strain evidence="3 4">NCTC10047</strain>
    </source>
</reference>
<dbReference type="Proteomes" id="UP000275676">
    <property type="component" value="Chromosome"/>
</dbReference>
<keyword evidence="1" id="KW-0732">Signal</keyword>
<evidence type="ECO:0000313" key="4">
    <source>
        <dbReference type="Proteomes" id="UP000275676"/>
    </source>
</evidence>
<dbReference type="FunFam" id="3.10.350.10:FF:000005">
    <property type="entry name" value="L,D-transpeptidase YnhG"/>
    <property type="match status" value="1"/>
</dbReference>
<proteinExistence type="predicted"/>
<feature type="domain" description="LysM" evidence="2">
    <location>
        <begin position="40"/>
        <end position="84"/>
    </location>
</feature>
<dbReference type="GO" id="GO:0016740">
    <property type="term" value="F:transferase activity"/>
    <property type="evidence" value="ECO:0007669"/>
    <property type="project" value="UniProtKB-KW"/>
</dbReference>
<dbReference type="CDD" id="cd00118">
    <property type="entry name" value="LysM"/>
    <property type="match status" value="1"/>
</dbReference>
<gene>
    <name evidence="3" type="primary">ynhG_2</name>
    <name evidence="3" type="ORF">NCTC10047_03327</name>
</gene>
<dbReference type="InterPro" id="IPR018392">
    <property type="entry name" value="LysM"/>
</dbReference>
<evidence type="ECO:0000313" key="3">
    <source>
        <dbReference type="EMBL" id="VEA77414.1"/>
    </source>
</evidence>
<dbReference type="EMBL" id="LR134156">
    <property type="protein sequence ID" value="VEA77414.1"/>
    <property type="molecule type" value="Genomic_DNA"/>
</dbReference>
<dbReference type="EC" id="2.-.-.-" evidence="3"/>
<dbReference type="AlphaFoldDB" id="A0A447R551"/>